<name>A0AAD4BD54_BOLED</name>
<feature type="signal peptide" evidence="1">
    <location>
        <begin position="1"/>
        <end position="16"/>
    </location>
</feature>
<sequence>MLSLLLLVGWVPWHHPNSIPSLSPRNFMHRVVATVVYPPCTHNDPFAQPVMPTSDNMVEQLKRMECSAFMAVLAFLEQVATSDEAIEVLKKMDCVAAGGALYLSKLAKMLECRLPAFMFGVPVATTSKQDAADGDWM</sequence>
<keyword evidence="3" id="KW-1185">Reference proteome</keyword>
<organism evidence="2 3">
    <name type="scientific">Boletus edulis BED1</name>
    <dbReference type="NCBI Taxonomy" id="1328754"/>
    <lineage>
        <taxon>Eukaryota</taxon>
        <taxon>Fungi</taxon>
        <taxon>Dikarya</taxon>
        <taxon>Basidiomycota</taxon>
        <taxon>Agaricomycotina</taxon>
        <taxon>Agaricomycetes</taxon>
        <taxon>Agaricomycetidae</taxon>
        <taxon>Boletales</taxon>
        <taxon>Boletineae</taxon>
        <taxon>Boletaceae</taxon>
        <taxon>Boletoideae</taxon>
        <taxon>Boletus</taxon>
    </lineage>
</organism>
<evidence type="ECO:0000313" key="3">
    <source>
        <dbReference type="Proteomes" id="UP001194468"/>
    </source>
</evidence>
<gene>
    <name evidence="2" type="ORF">L210DRAFT_3572493</name>
</gene>
<dbReference type="AlphaFoldDB" id="A0AAD4BD54"/>
<comment type="caution">
    <text evidence="2">The sequence shown here is derived from an EMBL/GenBank/DDBJ whole genome shotgun (WGS) entry which is preliminary data.</text>
</comment>
<dbReference type="Proteomes" id="UP001194468">
    <property type="component" value="Unassembled WGS sequence"/>
</dbReference>
<evidence type="ECO:0000256" key="1">
    <source>
        <dbReference type="SAM" id="SignalP"/>
    </source>
</evidence>
<evidence type="ECO:0000313" key="2">
    <source>
        <dbReference type="EMBL" id="KAF8421746.1"/>
    </source>
</evidence>
<protein>
    <submittedName>
        <fullName evidence="2">Uncharacterized protein</fullName>
    </submittedName>
</protein>
<keyword evidence="1" id="KW-0732">Signal</keyword>
<dbReference type="EMBL" id="WHUW01000137">
    <property type="protein sequence ID" value="KAF8421746.1"/>
    <property type="molecule type" value="Genomic_DNA"/>
</dbReference>
<reference evidence="2" key="2">
    <citation type="journal article" date="2020" name="Nat. Commun.">
        <title>Large-scale genome sequencing of mycorrhizal fungi provides insights into the early evolution of symbiotic traits.</title>
        <authorList>
            <person name="Miyauchi S."/>
            <person name="Kiss E."/>
            <person name="Kuo A."/>
            <person name="Drula E."/>
            <person name="Kohler A."/>
            <person name="Sanchez-Garcia M."/>
            <person name="Morin E."/>
            <person name="Andreopoulos B."/>
            <person name="Barry K.W."/>
            <person name="Bonito G."/>
            <person name="Buee M."/>
            <person name="Carver A."/>
            <person name="Chen C."/>
            <person name="Cichocki N."/>
            <person name="Clum A."/>
            <person name="Culley D."/>
            <person name="Crous P.W."/>
            <person name="Fauchery L."/>
            <person name="Girlanda M."/>
            <person name="Hayes R.D."/>
            <person name="Keri Z."/>
            <person name="LaButti K."/>
            <person name="Lipzen A."/>
            <person name="Lombard V."/>
            <person name="Magnuson J."/>
            <person name="Maillard F."/>
            <person name="Murat C."/>
            <person name="Nolan M."/>
            <person name="Ohm R.A."/>
            <person name="Pangilinan J."/>
            <person name="Pereira M.F."/>
            <person name="Perotto S."/>
            <person name="Peter M."/>
            <person name="Pfister S."/>
            <person name="Riley R."/>
            <person name="Sitrit Y."/>
            <person name="Stielow J.B."/>
            <person name="Szollosi G."/>
            <person name="Zifcakova L."/>
            <person name="Stursova M."/>
            <person name="Spatafora J.W."/>
            <person name="Tedersoo L."/>
            <person name="Vaario L.M."/>
            <person name="Yamada A."/>
            <person name="Yan M."/>
            <person name="Wang P."/>
            <person name="Xu J."/>
            <person name="Bruns T."/>
            <person name="Baldrian P."/>
            <person name="Vilgalys R."/>
            <person name="Dunand C."/>
            <person name="Henrissat B."/>
            <person name="Grigoriev I.V."/>
            <person name="Hibbett D."/>
            <person name="Nagy L.G."/>
            <person name="Martin F.M."/>
        </authorList>
    </citation>
    <scope>NUCLEOTIDE SEQUENCE</scope>
    <source>
        <strain evidence="2">BED1</strain>
    </source>
</reference>
<accession>A0AAD4BD54</accession>
<proteinExistence type="predicted"/>
<feature type="chain" id="PRO_5042119026" evidence="1">
    <location>
        <begin position="17"/>
        <end position="137"/>
    </location>
</feature>
<reference evidence="2" key="1">
    <citation type="submission" date="2019-10" db="EMBL/GenBank/DDBJ databases">
        <authorList>
            <consortium name="DOE Joint Genome Institute"/>
            <person name="Kuo A."/>
            <person name="Miyauchi S."/>
            <person name="Kiss E."/>
            <person name="Drula E."/>
            <person name="Kohler A."/>
            <person name="Sanchez-Garcia M."/>
            <person name="Andreopoulos B."/>
            <person name="Barry K.W."/>
            <person name="Bonito G."/>
            <person name="Buee M."/>
            <person name="Carver A."/>
            <person name="Chen C."/>
            <person name="Cichocki N."/>
            <person name="Clum A."/>
            <person name="Culley D."/>
            <person name="Crous P.W."/>
            <person name="Fauchery L."/>
            <person name="Girlanda M."/>
            <person name="Hayes R."/>
            <person name="Keri Z."/>
            <person name="LaButti K."/>
            <person name="Lipzen A."/>
            <person name="Lombard V."/>
            <person name="Magnuson J."/>
            <person name="Maillard F."/>
            <person name="Morin E."/>
            <person name="Murat C."/>
            <person name="Nolan M."/>
            <person name="Ohm R."/>
            <person name="Pangilinan J."/>
            <person name="Pereira M."/>
            <person name="Perotto S."/>
            <person name="Peter M."/>
            <person name="Riley R."/>
            <person name="Sitrit Y."/>
            <person name="Stielow B."/>
            <person name="Szollosi G."/>
            <person name="Zifcakova L."/>
            <person name="Stursova M."/>
            <person name="Spatafora J.W."/>
            <person name="Tedersoo L."/>
            <person name="Vaario L.-M."/>
            <person name="Yamada A."/>
            <person name="Yan M."/>
            <person name="Wang P."/>
            <person name="Xu J."/>
            <person name="Bruns T."/>
            <person name="Baldrian P."/>
            <person name="Vilgalys R."/>
            <person name="Henrissat B."/>
            <person name="Grigoriev I.V."/>
            <person name="Hibbett D."/>
            <person name="Nagy L.G."/>
            <person name="Martin F.M."/>
        </authorList>
    </citation>
    <scope>NUCLEOTIDE SEQUENCE</scope>
    <source>
        <strain evidence="2">BED1</strain>
    </source>
</reference>